<comment type="caution">
    <text evidence="2">The sequence shown here is derived from an EMBL/GenBank/DDBJ whole genome shotgun (WGS) entry which is preliminary data.</text>
</comment>
<protein>
    <submittedName>
        <fullName evidence="2">Uncharacterized protein</fullName>
    </submittedName>
</protein>
<feature type="region of interest" description="Disordered" evidence="1">
    <location>
        <begin position="171"/>
        <end position="218"/>
    </location>
</feature>
<dbReference type="EMBL" id="AVOT02035465">
    <property type="protein sequence ID" value="MBW0529826.1"/>
    <property type="molecule type" value="Genomic_DNA"/>
</dbReference>
<organism evidence="2 3">
    <name type="scientific">Austropuccinia psidii MF-1</name>
    <dbReference type="NCBI Taxonomy" id="1389203"/>
    <lineage>
        <taxon>Eukaryota</taxon>
        <taxon>Fungi</taxon>
        <taxon>Dikarya</taxon>
        <taxon>Basidiomycota</taxon>
        <taxon>Pucciniomycotina</taxon>
        <taxon>Pucciniomycetes</taxon>
        <taxon>Pucciniales</taxon>
        <taxon>Sphaerophragmiaceae</taxon>
        <taxon>Austropuccinia</taxon>
    </lineage>
</organism>
<evidence type="ECO:0000313" key="2">
    <source>
        <dbReference type="EMBL" id="MBW0529826.1"/>
    </source>
</evidence>
<evidence type="ECO:0000256" key="1">
    <source>
        <dbReference type="SAM" id="MobiDB-lite"/>
    </source>
</evidence>
<gene>
    <name evidence="2" type="ORF">O181_069541</name>
</gene>
<reference evidence="2" key="1">
    <citation type="submission" date="2021-03" db="EMBL/GenBank/DDBJ databases">
        <title>Draft genome sequence of rust myrtle Austropuccinia psidii MF-1, a brazilian biotype.</title>
        <authorList>
            <person name="Quecine M.C."/>
            <person name="Pachon D.M.R."/>
            <person name="Bonatelli M.L."/>
            <person name="Correr F.H."/>
            <person name="Franceschini L.M."/>
            <person name="Leite T.F."/>
            <person name="Margarido G.R.A."/>
            <person name="Almeida C.A."/>
            <person name="Ferrarezi J.A."/>
            <person name="Labate C.A."/>
        </authorList>
    </citation>
    <scope>NUCLEOTIDE SEQUENCE</scope>
    <source>
        <strain evidence="2">MF-1</strain>
    </source>
</reference>
<dbReference type="Proteomes" id="UP000765509">
    <property type="component" value="Unassembled WGS sequence"/>
</dbReference>
<dbReference type="PANTHER" id="PTHR46579:SF1">
    <property type="entry name" value="F5_8 TYPE C DOMAIN-CONTAINING PROTEIN"/>
    <property type="match status" value="1"/>
</dbReference>
<dbReference type="PANTHER" id="PTHR46579">
    <property type="entry name" value="F5/8 TYPE C DOMAIN-CONTAINING PROTEIN-RELATED"/>
    <property type="match status" value="1"/>
</dbReference>
<proteinExistence type="predicted"/>
<sequence length="616" mass="70993">MPGPQAPNMSTIGHLMSPIVDDLLAFEGPINIPTSNFPEGCLIETRLLTLIGDSGARHKVGKFALHLENYMCPWCMIRDTDLSKVKLGPLRVGAEVKEMGEKWKKASKNQRMVLMRTNGVQFSELNQLTYRDPVNHMAIGIMHNWMEGILAHHFRERWGFQELEYYQTKQRMAQTQRYRNPKRPRIGEREDEEAEVEDMESDSGDGEDGGCDHDIRVDEGEKGGLFTREFRQLFRDKMKGMVLPEDLGSLPKDLGSPKHGKLKAMQWHTLWVYAIPLVILEMFVEDVEDIKEDSNRFAVLQNTSLLVRCTNLLTSMPLRLGTGRKFTKSYQKYQQSSKELFRNFKVQPNHHYALHVEEQMRLFGPLSGVAEYWGERLIGILQNLNTNERFGDMELTMITKIISQQRLKAKAPLEKHLAQHDKETAPKQRTHMHIEGGYYEMLLESIRFRSEAPIQSRYLRPYVLSKGPILTGRCFSKQSYSVPDGPKVTPMKPHNCVMYRHNNQISYGLITEILQFDHPLGHQDWALAINPIRNCYAKDLNSPTRTFQFLCYMMKVVIGQILDTRLFIHPNEIGCLMAYRYLAYDTFNIPSNGIIMVPVDKLAHLLINEDSTAALF</sequence>
<keyword evidence="3" id="KW-1185">Reference proteome</keyword>
<accession>A0A9Q3I4W3</accession>
<dbReference type="AlphaFoldDB" id="A0A9Q3I4W3"/>
<dbReference type="OrthoDB" id="2506124at2759"/>
<evidence type="ECO:0000313" key="3">
    <source>
        <dbReference type="Proteomes" id="UP000765509"/>
    </source>
</evidence>
<feature type="compositionally biased region" description="Acidic residues" evidence="1">
    <location>
        <begin position="189"/>
        <end position="209"/>
    </location>
</feature>
<name>A0A9Q3I4W3_9BASI</name>